<dbReference type="AlphaFoldDB" id="R0ML82"/>
<proteinExistence type="predicted"/>
<dbReference type="OrthoDB" id="1861185at2759"/>
<keyword evidence="2" id="KW-1185">Reference proteome</keyword>
<organism evidence="1 2">
    <name type="scientific">Nosema bombycis (strain CQ1 / CVCC 102059)</name>
    <name type="common">Microsporidian parasite</name>
    <name type="synonym">Pebrine of silkworm</name>
    <dbReference type="NCBI Taxonomy" id="578461"/>
    <lineage>
        <taxon>Eukaryota</taxon>
        <taxon>Fungi</taxon>
        <taxon>Fungi incertae sedis</taxon>
        <taxon>Microsporidia</taxon>
        <taxon>Nosematidae</taxon>
        <taxon>Nosema</taxon>
    </lineage>
</organism>
<gene>
    <name evidence="1" type="ORF">NBO_11g0056</name>
</gene>
<accession>R0ML82</accession>
<reference evidence="1 2" key="1">
    <citation type="journal article" date="2013" name="BMC Genomics">
        <title>Comparative genomics of parasitic silkworm microsporidia reveal an association between genome expansion and host adaptation.</title>
        <authorList>
            <person name="Pan G."/>
            <person name="Xu J."/>
            <person name="Li T."/>
            <person name="Xia Q."/>
            <person name="Liu S.L."/>
            <person name="Zhang G."/>
            <person name="Li S."/>
            <person name="Li C."/>
            <person name="Liu H."/>
            <person name="Yang L."/>
            <person name="Liu T."/>
            <person name="Zhang X."/>
            <person name="Wu Z."/>
            <person name="Fan W."/>
            <person name="Dang X."/>
            <person name="Xiang H."/>
            <person name="Tao M."/>
            <person name="Li Y."/>
            <person name="Hu J."/>
            <person name="Li Z."/>
            <person name="Lin L."/>
            <person name="Luo J."/>
            <person name="Geng L."/>
            <person name="Wang L."/>
            <person name="Long M."/>
            <person name="Wan Y."/>
            <person name="He N."/>
            <person name="Zhang Z."/>
            <person name="Lu C."/>
            <person name="Keeling P.J."/>
            <person name="Wang J."/>
            <person name="Xiang Z."/>
            <person name="Zhou Z."/>
        </authorList>
    </citation>
    <scope>NUCLEOTIDE SEQUENCE [LARGE SCALE GENOMIC DNA]</scope>
    <source>
        <strain evidence="2">CQ1 / CVCC 102059</strain>
    </source>
</reference>
<evidence type="ECO:0000313" key="1">
    <source>
        <dbReference type="EMBL" id="EOB14985.1"/>
    </source>
</evidence>
<dbReference type="VEuPathDB" id="MicrosporidiaDB:NBO_11g0056"/>
<protein>
    <submittedName>
        <fullName evidence="1">Uncharacterized protein</fullName>
    </submittedName>
</protein>
<name>R0ML82_NOSB1</name>
<dbReference type="HOGENOM" id="CLU_2590351_0_0_1"/>
<dbReference type="Proteomes" id="UP000016927">
    <property type="component" value="Unassembled WGS sequence"/>
</dbReference>
<evidence type="ECO:0000313" key="2">
    <source>
        <dbReference type="Proteomes" id="UP000016927"/>
    </source>
</evidence>
<dbReference type="EMBL" id="KB908919">
    <property type="protein sequence ID" value="EOB14985.1"/>
    <property type="molecule type" value="Genomic_DNA"/>
</dbReference>
<sequence length="80" mass="9174">MLSYYGITELVGDSGSGKTAIAIEESKLFKTLYLTSTHFPIERFDFTPNPYDNVFIEVIPSNSDLPFVFKFPIQTNCFYF</sequence>